<dbReference type="EMBL" id="CP130318">
    <property type="protein sequence ID" value="WNQ09361.1"/>
    <property type="molecule type" value="Genomic_DNA"/>
</dbReference>
<dbReference type="GO" id="GO:0046872">
    <property type="term" value="F:metal ion binding"/>
    <property type="evidence" value="ECO:0007669"/>
    <property type="project" value="UniProtKB-KW"/>
</dbReference>
<dbReference type="InterPro" id="IPR022398">
    <property type="entry name" value="Peptidase_S8_His-AS"/>
</dbReference>
<dbReference type="GO" id="GO:0006508">
    <property type="term" value="P:proteolysis"/>
    <property type="evidence" value="ECO:0007669"/>
    <property type="project" value="UniProtKB-KW"/>
</dbReference>
<name>A0AA96LC46_9BACL</name>
<evidence type="ECO:0000256" key="3">
    <source>
        <dbReference type="ARBA" id="ARBA00022723"/>
    </source>
</evidence>
<comment type="similarity">
    <text evidence="1 6 7">Belongs to the peptidase S8 family.</text>
</comment>
<keyword evidence="5 6" id="KW-0720">Serine protease</keyword>
<feature type="active site" description="Charge relay system" evidence="6">
    <location>
        <position position="360"/>
    </location>
</feature>
<evidence type="ECO:0000313" key="10">
    <source>
        <dbReference type="Proteomes" id="UP001305702"/>
    </source>
</evidence>
<feature type="domain" description="Peptidase S8/S53" evidence="8">
    <location>
        <begin position="167"/>
        <end position="407"/>
    </location>
</feature>
<keyword evidence="2 6" id="KW-0645">Protease</keyword>
<dbReference type="Pfam" id="PF00082">
    <property type="entry name" value="Peptidase_S8"/>
    <property type="match status" value="1"/>
</dbReference>
<dbReference type="InterPro" id="IPR000209">
    <property type="entry name" value="Peptidase_S8/S53_dom"/>
</dbReference>
<dbReference type="InterPro" id="IPR050131">
    <property type="entry name" value="Peptidase_S8_subtilisin-like"/>
</dbReference>
<organism evidence="9 10">
    <name type="scientific">Paenibacillus aurantius</name>
    <dbReference type="NCBI Taxonomy" id="2918900"/>
    <lineage>
        <taxon>Bacteria</taxon>
        <taxon>Bacillati</taxon>
        <taxon>Bacillota</taxon>
        <taxon>Bacilli</taxon>
        <taxon>Bacillales</taxon>
        <taxon>Paenibacillaceae</taxon>
        <taxon>Paenibacillus</taxon>
    </lineage>
</organism>
<evidence type="ECO:0000256" key="6">
    <source>
        <dbReference type="PROSITE-ProRule" id="PRU01240"/>
    </source>
</evidence>
<dbReference type="InterPro" id="IPR034202">
    <property type="entry name" value="Subtilisin_Carlsberg-like"/>
</dbReference>
<dbReference type="PANTHER" id="PTHR43806">
    <property type="entry name" value="PEPTIDASE S8"/>
    <property type="match status" value="1"/>
</dbReference>
<dbReference type="InterPro" id="IPR023827">
    <property type="entry name" value="Peptidase_S8_Asp-AS"/>
</dbReference>
<protein>
    <submittedName>
        <fullName evidence="9">S8 family peptidase</fullName>
    </submittedName>
</protein>
<evidence type="ECO:0000259" key="8">
    <source>
        <dbReference type="Pfam" id="PF00082"/>
    </source>
</evidence>
<dbReference type="PROSITE" id="PS00138">
    <property type="entry name" value="SUBTILASE_SER"/>
    <property type="match status" value="1"/>
</dbReference>
<evidence type="ECO:0000256" key="2">
    <source>
        <dbReference type="ARBA" id="ARBA00022670"/>
    </source>
</evidence>
<dbReference type="PANTHER" id="PTHR43806:SF11">
    <property type="entry name" value="CEREVISIN-RELATED"/>
    <property type="match status" value="1"/>
</dbReference>
<dbReference type="Proteomes" id="UP001305702">
    <property type="component" value="Chromosome"/>
</dbReference>
<keyword evidence="3" id="KW-0479">Metal-binding</keyword>
<dbReference type="RefSeq" id="WP_315603133.1">
    <property type="nucleotide sequence ID" value="NZ_CP130318.1"/>
</dbReference>
<proteinExistence type="inferred from homology"/>
<evidence type="ECO:0000256" key="7">
    <source>
        <dbReference type="RuleBase" id="RU003355"/>
    </source>
</evidence>
<feature type="active site" description="Charge relay system" evidence="6">
    <location>
        <position position="176"/>
    </location>
</feature>
<accession>A0AA96LC46</accession>
<feature type="active site" description="Charge relay system" evidence="6">
    <location>
        <position position="205"/>
    </location>
</feature>
<keyword evidence="4 6" id="KW-0378">Hydrolase</keyword>
<dbReference type="PROSITE" id="PS00136">
    <property type="entry name" value="SUBTILASE_ASP"/>
    <property type="match status" value="1"/>
</dbReference>
<dbReference type="CDD" id="cd07477">
    <property type="entry name" value="Peptidases_S8_Subtilisin_subset"/>
    <property type="match status" value="1"/>
</dbReference>
<reference evidence="9 10" key="1">
    <citation type="submission" date="2022-02" db="EMBL/GenBank/DDBJ databases">
        <title>Paenibacillus sp. MBLB1776 Whole Genome Shotgun Sequencing.</title>
        <authorList>
            <person name="Hwang C.Y."/>
            <person name="Cho E.-S."/>
            <person name="Seo M.-J."/>
        </authorList>
    </citation>
    <scope>NUCLEOTIDE SEQUENCE [LARGE SCALE GENOMIC DNA]</scope>
    <source>
        <strain evidence="9 10">MBLB1776</strain>
    </source>
</reference>
<sequence length="417" mass="44627">MKDGQPVDPLPVDNNWAVDGIRPAPSAHTIHHNAYGGILLKSLSKLLGRAVAPRSKSKPVRRLVVLQNASAYHQCLKELKKQGIRPIKKIRSLHAILCRVHPEADIATLKKHPLVKRIDHDRRIRLHRRRISSPLLAAAACAVSGRQTVPWGISRIQAPSLWGRTTGRSVRVAVLDTGIAPHPDLKVAGSFNTIGSGPVVDDNGHGTHVAGTIGALNNSIGVVGAAPRVKLYAVKAFDRNGSAYMSDIIEGIDWCIRNNIQVINMSFGDPTYSESLRDIIRQAYKKGIIMVASAGNDGPRNQDLNYPARFPETIAVAASDSRGRIASFSSRGAGVDIAAPGAEICSTYPGGTYAKLDGTSMAAPHVSGTAALLLRLHPGMTPKGFRSRIRRSALKLKGYSARSQGSGLLQAKKAAQG</sequence>
<dbReference type="KEGG" id="paun:MJA45_17190"/>
<evidence type="ECO:0000256" key="1">
    <source>
        <dbReference type="ARBA" id="ARBA00011073"/>
    </source>
</evidence>
<dbReference type="InterPro" id="IPR036852">
    <property type="entry name" value="Peptidase_S8/S53_dom_sf"/>
</dbReference>
<dbReference type="SUPFAM" id="SSF52743">
    <property type="entry name" value="Subtilisin-like"/>
    <property type="match status" value="1"/>
</dbReference>
<dbReference type="InterPro" id="IPR015500">
    <property type="entry name" value="Peptidase_S8_subtilisin-rel"/>
</dbReference>
<keyword evidence="10" id="KW-1185">Reference proteome</keyword>
<dbReference type="PROSITE" id="PS00137">
    <property type="entry name" value="SUBTILASE_HIS"/>
    <property type="match status" value="1"/>
</dbReference>
<gene>
    <name evidence="9" type="ORF">MJA45_17190</name>
</gene>
<dbReference type="GO" id="GO:0004252">
    <property type="term" value="F:serine-type endopeptidase activity"/>
    <property type="evidence" value="ECO:0007669"/>
    <property type="project" value="UniProtKB-UniRule"/>
</dbReference>
<dbReference type="PRINTS" id="PR00723">
    <property type="entry name" value="SUBTILISIN"/>
</dbReference>
<evidence type="ECO:0000256" key="4">
    <source>
        <dbReference type="ARBA" id="ARBA00022801"/>
    </source>
</evidence>
<evidence type="ECO:0000256" key="5">
    <source>
        <dbReference type="ARBA" id="ARBA00022825"/>
    </source>
</evidence>
<dbReference type="PROSITE" id="PS51892">
    <property type="entry name" value="SUBTILASE"/>
    <property type="match status" value="1"/>
</dbReference>
<evidence type="ECO:0000313" key="9">
    <source>
        <dbReference type="EMBL" id="WNQ09361.1"/>
    </source>
</evidence>
<dbReference type="Gene3D" id="3.40.50.200">
    <property type="entry name" value="Peptidase S8/S53 domain"/>
    <property type="match status" value="1"/>
</dbReference>
<dbReference type="AlphaFoldDB" id="A0AA96LC46"/>
<dbReference type="InterPro" id="IPR023828">
    <property type="entry name" value="Peptidase_S8_Ser-AS"/>
</dbReference>